<feature type="region of interest" description="Disordered" evidence="1">
    <location>
        <begin position="96"/>
        <end position="119"/>
    </location>
</feature>
<keyword evidence="3" id="KW-1185">Reference proteome</keyword>
<evidence type="ECO:0008006" key="4">
    <source>
        <dbReference type="Google" id="ProtNLM"/>
    </source>
</evidence>
<evidence type="ECO:0000313" key="3">
    <source>
        <dbReference type="Proteomes" id="UP001501509"/>
    </source>
</evidence>
<sequence>MPDASAERNRTIIRDGVAWGVSGLGWVLTAKCRRSAGRFTPVHDAWWAAVCKSHGHQEGTRALIEVLLLGRHLSHEHLFAGLAVALKAGAMTSDAVASEARKTAEADQGEPASTDPPADETATLTFLTERYPAAALGEGL</sequence>
<reference evidence="2 3" key="1">
    <citation type="journal article" date="2019" name="Int. J. Syst. Evol. Microbiol.">
        <title>The Global Catalogue of Microorganisms (GCM) 10K type strain sequencing project: providing services to taxonomists for standard genome sequencing and annotation.</title>
        <authorList>
            <consortium name="The Broad Institute Genomics Platform"/>
            <consortium name="The Broad Institute Genome Sequencing Center for Infectious Disease"/>
            <person name="Wu L."/>
            <person name="Ma J."/>
        </authorList>
    </citation>
    <scope>NUCLEOTIDE SEQUENCE [LARGE SCALE GENOMIC DNA]</scope>
    <source>
        <strain evidence="2 3">JCM 6833</strain>
    </source>
</reference>
<comment type="caution">
    <text evidence="2">The sequence shown here is derived from an EMBL/GenBank/DDBJ whole genome shotgun (WGS) entry which is preliminary data.</text>
</comment>
<evidence type="ECO:0000313" key="2">
    <source>
        <dbReference type="EMBL" id="GAA2612193.1"/>
    </source>
</evidence>
<gene>
    <name evidence="2" type="ORF">GCM10010411_53610</name>
</gene>
<name>A0ABN3Q1V8_9ACTN</name>
<proteinExistence type="predicted"/>
<dbReference type="Proteomes" id="UP001501509">
    <property type="component" value="Unassembled WGS sequence"/>
</dbReference>
<protein>
    <recommendedName>
        <fullName evidence="4">Transposase</fullName>
    </recommendedName>
</protein>
<organism evidence="2 3">
    <name type="scientific">Actinomadura fulvescens</name>
    <dbReference type="NCBI Taxonomy" id="46160"/>
    <lineage>
        <taxon>Bacteria</taxon>
        <taxon>Bacillati</taxon>
        <taxon>Actinomycetota</taxon>
        <taxon>Actinomycetes</taxon>
        <taxon>Streptosporangiales</taxon>
        <taxon>Thermomonosporaceae</taxon>
        <taxon>Actinomadura</taxon>
    </lineage>
</organism>
<evidence type="ECO:0000256" key="1">
    <source>
        <dbReference type="SAM" id="MobiDB-lite"/>
    </source>
</evidence>
<accession>A0ABN3Q1V8</accession>
<dbReference type="EMBL" id="BAAATD010000007">
    <property type="protein sequence ID" value="GAA2612193.1"/>
    <property type="molecule type" value="Genomic_DNA"/>
</dbReference>